<organism evidence="6 7">
    <name type="scientific">Paenibacillus tyrfis</name>
    <dbReference type="NCBI Taxonomy" id="1501230"/>
    <lineage>
        <taxon>Bacteria</taxon>
        <taxon>Bacillati</taxon>
        <taxon>Bacillota</taxon>
        <taxon>Bacilli</taxon>
        <taxon>Bacillales</taxon>
        <taxon>Paenibacillaceae</taxon>
        <taxon>Paenibacillus</taxon>
    </lineage>
</organism>
<evidence type="ECO:0000313" key="7">
    <source>
        <dbReference type="Proteomes" id="UP000028123"/>
    </source>
</evidence>
<keyword evidence="3 6" id="KW-0808">Transferase</keyword>
<name>A0A081P0N8_9BACL</name>
<dbReference type="SUPFAM" id="SSF53756">
    <property type="entry name" value="UDP-Glycosyltransferase/glycogen phosphorylase"/>
    <property type="match status" value="1"/>
</dbReference>
<dbReference type="Gene3D" id="3.40.50.2000">
    <property type="entry name" value="Glycogen Phosphorylase B"/>
    <property type="match status" value="2"/>
</dbReference>
<dbReference type="InterPro" id="IPR050271">
    <property type="entry name" value="UDP-glycosyltransferase"/>
</dbReference>
<protein>
    <submittedName>
        <fullName evidence="6">Glycosyl transferase family 1</fullName>
    </submittedName>
</protein>
<sequence>MARILFMNGGAEGHVNPTVSVVQELVQRGNEVVYFTTENFRERLEKVGAEVRAYDFFRFFEGFLRHDNHLLGRVGGMLEGAEALVPYVLEEAKAKPFDYIVHDSMFGGGRLMAHLLQLPAINSSTSFAQTEAHFQRFIEHLDAAASSGPADQAQADFDQLTAKLRRDYGYVVRSPYEAFFNPEPMTIVYTSRLFQPRGDDFDDSYKFVGPSVSARLQAEPEMPELAGKSVIYISLGTAFNKDIDFYRNCLKAFGGSGNTIVMSVGRETEIESLGTIPDNFIVRPYVPQLEVLQHARLFITHGGMNSTNEGLSHGLPLVLVPQGADQPKVAERVAELGAGVALNKTELTADLLRDTVNRVLETPSYREAAGRVGESLRSGGGARQAADEIIKYISQVKVG</sequence>
<dbReference type="GO" id="GO:0008194">
    <property type="term" value="F:UDP-glycosyltransferase activity"/>
    <property type="evidence" value="ECO:0007669"/>
    <property type="project" value="InterPro"/>
</dbReference>
<dbReference type="NCBIfam" id="TIGR01426">
    <property type="entry name" value="MGT"/>
    <property type="match status" value="1"/>
</dbReference>
<dbReference type="InterPro" id="IPR004276">
    <property type="entry name" value="GlycoTrans_28_N"/>
</dbReference>
<proteinExistence type="inferred from homology"/>
<dbReference type="PANTHER" id="PTHR48043">
    <property type="entry name" value="EG:EG0003.4 PROTEIN-RELATED"/>
    <property type="match status" value="1"/>
</dbReference>
<dbReference type="PANTHER" id="PTHR48043:SF145">
    <property type="entry name" value="FI06409P-RELATED"/>
    <property type="match status" value="1"/>
</dbReference>
<dbReference type="FunFam" id="3.40.50.2000:FF:000072">
    <property type="entry name" value="Glycosyl transferase"/>
    <property type="match status" value="1"/>
</dbReference>
<dbReference type="GO" id="GO:0016758">
    <property type="term" value="F:hexosyltransferase activity"/>
    <property type="evidence" value="ECO:0007669"/>
    <property type="project" value="InterPro"/>
</dbReference>
<evidence type="ECO:0000256" key="2">
    <source>
        <dbReference type="ARBA" id="ARBA00022676"/>
    </source>
</evidence>
<gene>
    <name evidence="6" type="ORF">ET33_11290</name>
</gene>
<dbReference type="EMBL" id="JNVM01000017">
    <property type="protein sequence ID" value="KEQ24261.1"/>
    <property type="molecule type" value="Genomic_DNA"/>
</dbReference>
<evidence type="ECO:0000256" key="1">
    <source>
        <dbReference type="ARBA" id="ARBA00009995"/>
    </source>
</evidence>
<dbReference type="InterPro" id="IPR002213">
    <property type="entry name" value="UDP_glucos_trans"/>
</dbReference>
<reference evidence="6 7" key="1">
    <citation type="submission" date="2014-06" db="EMBL/GenBank/DDBJ databases">
        <title>Draft genome sequence of Paenibacillus sp. MSt1.</title>
        <authorList>
            <person name="Aw Y.K."/>
            <person name="Ong K.S."/>
            <person name="Gan H.M."/>
            <person name="Lee S.M."/>
        </authorList>
    </citation>
    <scope>NUCLEOTIDE SEQUENCE [LARGE SCALE GENOMIC DNA]</scope>
    <source>
        <strain evidence="6 7">MSt1</strain>
    </source>
</reference>
<dbReference type="Proteomes" id="UP000028123">
    <property type="component" value="Unassembled WGS sequence"/>
</dbReference>
<evidence type="ECO:0000256" key="3">
    <source>
        <dbReference type="ARBA" id="ARBA00022679"/>
    </source>
</evidence>
<dbReference type="Pfam" id="PF03033">
    <property type="entry name" value="Glyco_transf_28"/>
    <property type="match status" value="1"/>
</dbReference>
<dbReference type="GO" id="GO:0005975">
    <property type="term" value="P:carbohydrate metabolic process"/>
    <property type="evidence" value="ECO:0007669"/>
    <property type="project" value="InterPro"/>
</dbReference>
<comment type="caution">
    <text evidence="6">The sequence shown here is derived from an EMBL/GenBank/DDBJ whole genome shotgun (WGS) entry which is preliminary data.</text>
</comment>
<dbReference type="RefSeq" id="WP_036686609.1">
    <property type="nucleotide sequence ID" value="NZ_JNVM01000017.1"/>
</dbReference>
<dbReference type="Pfam" id="PF06722">
    <property type="entry name" value="EryCIII-like_C"/>
    <property type="match status" value="1"/>
</dbReference>
<dbReference type="InterPro" id="IPR006326">
    <property type="entry name" value="UDPGT_MGT-like"/>
</dbReference>
<evidence type="ECO:0000313" key="6">
    <source>
        <dbReference type="EMBL" id="KEQ24261.1"/>
    </source>
</evidence>
<evidence type="ECO:0000259" key="4">
    <source>
        <dbReference type="Pfam" id="PF03033"/>
    </source>
</evidence>
<accession>A0A081P0N8</accession>
<feature type="domain" description="Glycosyltransferase family 28 N-terminal" evidence="4">
    <location>
        <begin position="4"/>
        <end position="50"/>
    </location>
</feature>
<keyword evidence="2" id="KW-0328">Glycosyltransferase</keyword>
<dbReference type="eggNOG" id="COG1819">
    <property type="taxonomic scope" value="Bacteria"/>
</dbReference>
<evidence type="ECO:0000259" key="5">
    <source>
        <dbReference type="Pfam" id="PF06722"/>
    </source>
</evidence>
<keyword evidence="7" id="KW-1185">Reference proteome</keyword>
<dbReference type="AlphaFoldDB" id="A0A081P0N8"/>
<feature type="domain" description="Erythromycin biosynthesis protein CIII-like C-terminal" evidence="5">
    <location>
        <begin position="259"/>
        <end position="376"/>
    </location>
</feature>
<dbReference type="InterPro" id="IPR010610">
    <property type="entry name" value="EryCIII-like_C"/>
</dbReference>
<dbReference type="CDD" id="cd03784">
    <property type="entry name" value="GT1_Gtf-like"/>
    <property type="match status" value="1"/>
</dbReference>
<dbReference type="GO" id="GO:0033072">
    <property type="term" value="P:vancomycin biosynthetic process"/>
    <property type="evidence" value="ECO:0007669"/>
    <property type="project" value="UniProtKB-ARBA"/>
</dbReference>
<comment type="similarity">
    <text evidence="1">Belongs to the UDP-glycosyltransferase family.</text>
</comment>
<dbReference type="OrthoDB" id="6620093at2"/>